<dbReference type="EMBL" id="CAJNOL010000692">
    <property type="protein sequence ID" value="CAF1168252.1"/>
    <property type="molecule type" value="Genomic_DNA"/>
</dbReference>
<evidence type="ECO:0000313" key="1">
    <source>
        <dbReference type="EMBL" id="CAF1032097.1"/>
    </source>
</evidence>
<evidence type="ECO:0008006" key="5">
    <source>
        <dbReference type="Google" id="ProtNLM"/>
    </source>
</evidence>
<dbReference type="GO" id="GO:0016887">
    <property type="term" value="F:ATP hydrolysis activity"/>
    <property type="evidence" value="ECO:0007669"/>
    <property type="project" value="InterPro"/>
</dbReference>
<organism evidence="1 3">
    <name type="scientific">Rotaria sordida</name>
    <dbReference type="NCBI Taxonomy" id="392033"/>
    <lineage>
        <taxon>Eukaryota</taxon>
        <taxon>Metazoa</taxon>
        <taxon>Spiralia</taxon>
        <taxon>Gnathifera</taxon>
        <taxon>Rotifera</taxon>
        <taxon>Eurotatoria</taxon>
        <taxon>Bdelloidea</taxon>
        <taxon>Philodinida</taxon>
        <taxon>Philodinidae</taxon>
        <taxon>Rotaria</taxon>
    </lineage>
</organism>
<gene>
    <name evidence="2" type="ORF">JXQ802_LOCUS22645</name>
    <name evidence="1" type="ORF">PYM288_LOCUS16191</name>
</gene>
<dbReference type="Proteomes" id="UP000663854">
    <property type="component" value="Unassembled WGS sequence"/>
</dbReference>
<dbReference type="PANTHER" id="PTHR22605:SF1">
    <property type="entry name" value="RZ-TYPE DOMAIN-CONTAINING PROTEIN"/>
    <property type="match status" value="1"/>
</dbReference>
<sequence length="648" mass="73695">MVPVCQLAIQVPNIELVVFFDEVNTSSCLGLIKEMFIDKTLHGVNLPENIFFTAAINPSRKTELTDDDFYRVDYLVHELPQSLQNLVVQYGILESSTMRDYIQQKIAKFEISVQKDGQVISLTQSEQGILTKAILDAQEFCETNLASNTVSQREIQRCFNLIEYFWSSNWDNTKHIDRTQYALKCIALSIALIYYFRLPTGNDNEESKDKKRSSRKDLAKKLSAATIPNFANIVETELKKFVNDENFVIPKGVAINQAIREHVFAIVVSIATRTPVCIIGAPGQSKTLSFQIVLQNLQGPQLSEKNFCKSLPAIDPFFCLGSKHTSSKDISYAFDRAIKREQQYEENRMATRCVVFLDEASLPNEKRMVLKVLHQYLDECKVAFVAIANSPFDAANANRMTCIYRSLPSKEDQEILAHGCLGLNKNDQTSEDLKNIITGLCEGYRNLLSYNDFQKIFHDRDFIYMLRELGFESSLTSTESDSNKIHITPTNLLTVLEDNFNGITFDQFKKLTKIFFDAIEEICLTFEQPTDDRGSNLYRDVTTILSESMQLTSVRRRSYGRYKLVIDESEDESAVRFLFQTKILDPNRTTVFRLSDFPSDVNNELKNVEILSTIKLCMETGNRNSADYGTISGMTDVLSLVSVCDNST</sequence>
<reference evidence="1" key="1">
    <citation type="submission" date="2021-02" db="EMBL/GenBank/DDBJ databases">
        <authorList>
            <person name="Nowell W R."/>
        </authorList>
    </citation>
    <scope>NUCLEOTIDE SEQUENCE</scope>
</reference>
<dbReference type="Gene3D" id="3.40.50.300">
    <property type="entry name" value="P-loop containing nucleotide triphosphate hydrolases"/>
    <property type="match status" value="1"/>
</dbReference>
<dbReference type="PANTHER" id="PTHR22605">
    <property type="entry name" value="RZ-TYPE DOMAIN-CONTAINING PROTEIN"/>
    <property type="match status" value="1"/>
</dbReference>
<dbReference type="InterPro" id="IPR027417">
    <property type="entry name" value="P-loop_NTPase"/>
</dbReference>
<evidence type="ECO:0000313" key="2">
    <source>
        <dbReference type="EMBL" id="CAF1168252.1"/>
    </source>
</evidence>
<evidence type="ECO:0000313" key="4">
    <source>
        <dbReference type="Proteomes" id="UP000663870"/>
    </source>
</evidence>
<dbReference type="InterPro" id="IPR031248">
    <property type="entry name" value="RNF213"/>
</dbReference>
<evidence type="ECO:0000313" key="3">
    <source>
        <dbReference type="Proteomes" id="UP000663854"/>
    </source>
</evidence>
<dbReference type="EMBL" id="CAJNOH010000411">
    <property type="protein sequence ID" value="CAF1032097.1"/>
    <property type="molecule type" value="Genomic_DNA"/>
</dbReference>
<dbReference type="AlphaFoldDB" id="A0A814J3D3"/>
<accession>A0A814J3D3</accession>
<protein>
    <recommendedName>
        <fullName evidence="5">AAA+ ATPase domain-containing protein</fullName>
    </recommendedName>
</protein>
<comment type="caution">
    <text evidence="1">The sequence shown here is derived from an EMBL/GenBank/DDBJ whole genome shotgun (WGS) entry which is preliminary data.</text>
</comment>
<dbReference type="GO" id="GO:0004842">
    <property type="term" value="F:ubiquitin-protein transferase activity"/>
    <property type="evidence" value="ECO:0007669"/>
    <property type="project" value="InterPro"/>
</dbReference>
<dbReference type="Proteomes" id="UP000663870">
    <property type="component" value="Unassembled WGS sequence"/>
</dbReference>
<proteinExistence type="predicted"/>
<dbReference type="SUPFAM" id="SSF52540">
    <property type="entry name" value="P-loop containing nucleoside triphosphate hydrolases"/>
    <property type="match status" value="1"/>
</dbReference>
<keyword evidence="4" id="KW-1185">Reference proteome</keyword>
<name>A0A814J3D3_9BILA</name>